<dbReference type="HOGENOM" id="CLU_018838_0_0_1"/>
<dbReference type="PANTHER" id="PTHR42643:SF41">
    <property type="entry name" value="IONOTROPIC RECEPTOR 20A-RELATED"/>
    <property type="match status" value="1"/>
</dbReference>
<keyword evidence="6" id="KW-0675">Receptor</keyword>
<evidence type="ECO:0000256" key="6">
    <source>
        <dbReference type="ARBA" id="ARBA00023170"/>
    </source>
</evidence>
<feature type="chain" id="PRO_5014567222" description="Ionotropic glutamate receptor L-glutamate and glycine-binding domain-containing protein" evidence="9">
    <location>
        <begin position="19"/>
        <end position="618"/>
    </location>
</feature>
<evidence type="ECO:0000256" key="7">
    <source>
        <dbReference type="ARBA" id="ARBA00023180"/>
    </source>
</evidence>
<dbReference type="VEuPathDB" id="VectorBase:CQUJHB020336"/>
<dbReference type="FunCoup" id="B0X838">
    <property type="interactions" value="74"/>
</dbReference>
<sequence length="618" mass="70270">MALTSRLVFLAILSVGVASPIIFSEDSEYQQSLSSYIVSLVKYLASQQAGTFDCWLYHACTHPPGKSRLLQDIYVGLENESITRLSANGRFNWSLVFKKMKQPSLVIYHLEFLGENRTLWANGGHLIGSLTSQAKIVMITGVEQWSILDTCFIPTFSEYKLYDVVFFFTDQPLVIAPNFVKQRYVGTKTFWPPKDMFPSQTRSLEGQPFRYSLVKLSVLNACPTTVRDCIGYDVSLAKEIARFLNATPQFVQFDCPYEPDAVGNRDFNCIYRLAYDVYCPFDFFAEPAVTTLYEPAYIEVPIPFDNVFLAPSGRSLNIAELFLKPFQFELWSLFFIGLITVKVMSIMIPNSFKNDPLFLPICGFEQYDLNRTSRMEKLVMISLIVMFFFISNAYETKIISLMSSKPRVKLVSTLQSILDSGTTVKSEYYFAQMFPMFESLFDTSNINEDQLDGTSVYLVNGDVGLLLVQRMINWDYESNQPRYRIMEERFAMGVGFYPIPLRSPARPHYRFVLKALFEAGILIRWRHEYIALSNSRRFPLIKPGGVNPTSDILHFSDLLPACVIYNRKLAGPQILAQLACSQHKLSTSAPGQKGAVNYGASTKEQLFVTEPKLSNCAL</sequence>
<dbReference type="VEuPathDB" id="VectorBase:CPIJ015226"/>
<keyword evidence="9" id="KW-0732">Signal</keyword>
<evidence type="ECO:0000313" key="10">
    <source>
        <dbReference type="EMBL" id="EDS42307.1"/>
    </source>
</evidence>
<dbReference type="GO" id="GO:0005886">
    <property type="term" value="C:plasma membrane"/>
    <property type="evidence" value="ECO:0007669"/>
    <property type="project" value="UniProtKB-SubCell"/>
</dbReference>
<keyword evidence="3 8" id="KW-0812">Transmembrane</keyword>
<feature type="transmembrane region" description="Helical" evidence="8">
    <location>
        <begin position="378"/>
        <end position="394"/>
    </location>
</feature>
<keyword evidence="12" id="KW-1185">Reference proteome</keyword>
<evidence type="ECO:0000256" key="1">
    <source>
        <dbReference type="ARBA" id="ARBA00004651"/>
    </source>
</evidence>
<proteinExistence type="predicted"/>
<keyword evidence="5 8" id="KW-0472">Membrane</keyword>
<dbReference type="EMBL" id="DS232473">
    <property type="protein sequence ID" value="EDS42307.1"/>
    <property type="molecule type" value="Genomic_DNA"/>
</dbReference>
<name>B0X838_CULQU</name>
<reference evidence="10" key="1">
    <citation type="submission" date="2007-03" db="EMBL/GenBank/DDBJ databases">
        <title>Annotation of Culex pipiens quinquefasciatus.</title>
        <authorList>
            <consortium name="The Broad Institute Genome Sequencing Platform"/>
            <person name="Atkinson P.W."/>
            <person name="Hemingway J."/>
            <person name="Christensen B.M."/>
            <person name="Higgs S."/>
            <person name="Kodira C."/>
            <person name="Hannick L."/>
            <person name="Megy K."/>
            <person name="O'Leary S."/>
            <person name="Pearson M."/>
            <person name="Haas B.J."/>
            <person name="Mauceli E."/>
            <person name="Wortman J.R."/>
            <person name="Lee N.H."/>
            <person name="Guigo R."/>
            <person name="Stanke M."/>
            <person name="Alvarado L."/>
            <person name="Amedeo P."/>
            <person name="Antoine C.H."/>
            <person name="Arensburger P."/>
            <person name="Bidwell S.L."/>
            <person name="Crawford M."/>
            <person name="Camaro F."/>
            <person name="Devon K."/>
            <person name="Engels R."/>
            <person name="Hammond M."/>
            <person name="Howarth C."/>
            <person name="Koehrsen M."/>
            <person name="Lawson D."/>
            <person name="Montgomery P."/>
            <person name="Nene V."/>
            <person name="Nusbaum C."/>
            <person name="Puiu D."/>
            <person name="Romero-Severson J."/>
            <person name="Severson D.W."/>
            <person name="Shumway M."/>
            <person name="Sisk P."/>
            <person name="Stolte C."/>
            <person name="Zeng Q."/>
            <person name="Eisenstadt E."/>
            <person name="Fraser-Liggett C."/>
            <person name="Strausberg R."/>
            <person name="Galagan J."/>
            <person name="Birren B."/>
            <person name="Collins F.H."/>
        </authorList>
    </citation>
    <scope>NUCLEOTIDE SEQUENCE [LARGE SCALE GENOMIC DNA]</scope>
    <source>
        <strain evidence="10">JHB</strain>
    </source>
</reference>
<organism>
    <name type="scientific">Culex quinquefasciatus</name>
    <name type="common">Southern house mosquito</name>
    <name type="synonym">Culex pungens</name>
    <dbReference type="NCBI Taxonomy" id="7176"/>
    <lineage>
        <taxon>Eukaryota</taxon>
        <taxon>Metazoa</taxon>
        <taxon>Ecdysozoa</taxon>
        <taxon>Arthropoda</taxon>
        <taxon>Hexapoda</taxon>
        <taxon>Insecta</taxon>
        <taxon>Pterygota</taxon>
        <taxon>Neoptera</taxon>
        <taxon>Endopterygota</taxon>
        <taxon>Diptera</taxon>
        <taxon>Nematocera</taxon>
        <taxon>Culicoidea</taxon>
        <taxon>Culicidae</taxon>
        <taxon>Culicinae</taxon>
        <taxon>Culicini</taxon>
        <taxon>Culex</taxon>
        <taxon>Culex</taxon>
    </lineage>
</organism>
<dbReference type="InParanoid" id="B0X838"/>
<dbReference type="EnsemblMetazoa" id="CPIJ015226-RA">
    <property type="protein sequence ID" value="CPIJ015226-PA"/>
    <property type="gene ID" value="CPIJ015226"/>
</dbReference>
<dbReference type="AlphaFoldDB" id="B0X838"/>
<dbReference type="PANTHER" id="PTHR42643">
    <property type="entry name" value="IONOTROPIC RECEPTOR 20A-RELATED"/>
    <property type="match status" value="1"/>
</dbReference>
<feature type="signal peptide" evidence="9">
    <location>
        <begin position="1"/>
        <end position="18"/>
    </location>
</feature>
<evidence type="ECO:0000256" key="2">
    <source>
        <dbReference type="ARBA" id="ARBA00022475"/>
    </source>
</evidence>
<evidence type="ECO:0008006" key="13">
    <source>
        <dbReference type="Google" id="ProtNLM"/>
    </source>
</evidence>
<accession>B0X838</accession>
<dbReference type="KEGG" id="cqu:CpipJ_CPIJ015226"/>
<evidence type="ECO:0000256" key="4">
    <source>
        <dbReference type="ARBA" id="ARBA00022989"/>
    </source>
</evidence>
<evidence type="ECO:0000256" key="9">
    <source>
        <dbReference type="SAM" id="SignalP"/>
    </source>
</evidence>
<evidence type="ECO:0000313" key="12">
    <source>
        <dbReference type="Proteomes" id="UP000002320"/>
    </source>
</evidence>
<gene>
    <name evidence="11" type="primary">6048973</name>
    <name evidence="10" type="ORF">CpipJ_CPIJ015226</name>
</gene>
<protein>
    <recommendedName>
        <fullName evidence="13">Ionotropic glutamate receptor L-glutamate and glycine-binding domain-containing protein</fullName>
    </recommendedName>
</protein>
<dbReference type="OrthoDB" id="7744623at2759"/>
<dbReference type="Proteomes" id="UP000002320">
    <property type="component" value="Unassembled WGS sequence"/>
</dbReference>
<dbReference type="InterPro" id="IPR052192">
    <property type="entry name" value="Insect_Ionotropic_Sensory_Rcpt"/>
</dbReference>
<evidence type="ECO:0000256" key="3">
    <source>
        <dbReference type="ARBA" id="ARBA00022692"/>
    </source>
</evidence>
<feature type="transmembrane region" description="Helical" evidence="8">
    <location>
        <begin position="330"/>
        <end position="348"/>
    </location>
</feature>
<evidence type="ECO:0000313" key="11">
    <source>
        <dbReference type="EnsemblMetazoa" id="CPIJ015226-PA"/>
    </source>
</evidence>
<evidence type="ECO:0000256" key="8">
    <source>
        <dbReference type="SAM" id="Phobius"/>
    </source>
</evidence>
<reference evidence="11" key="2">
    <citation type="submission" date="2020-05" db="UniProtKB">
        <authorList>
            <consortium name="EnsemblMetazoa"/>
        </authorList>
    </citation>
    <scope>IDENTIFICATION</scope>
    <source>
        <strain evidence="11">JHB</strain>
    </source>
</reference>
<evidence type="ECO:0000256" key="5">
    <source>
        <dbReference type="ARBA" id="ARBA00023136"/>
    </source>
</evidence>
<keyword evidence="4 8" id="KW-1133">Transmembrane helix</keyword>
<keyword evidence="7" id="KW-0325">Glycoprotein</keyword>
<keyword evidence="2" id="KW-1003">Cell membrane</keyword>
<comment type="subcellular location">
    <subcellularLocation>
        <location evidence="1">Cell membrane</location>
        <topology evidence="1">Multi-pass membrane protein</topology>
    </subcellularLocation>
</comment>